<dbReference type="InterPro" id="IPR029071">
    <property type="entry name" value="Ubiquitin-like_domsf"/>
</dbReference>
<dbReference type="Proteomes" id="UP001488838">
    <property type="component" value="Unassembled WGS sequence"/>
</dbReference>
<accession>A0AAW0H7P1</accession>
<evidence type="ECO:0000313" key="3">
    <source>
        <dbReference type="Proteomes" id="UP001488838"/>
    </source>
</evidence>
<protein>
    <recommendedName>
        <fullName evidence="1">Ras-associating domain-containing protein</fullName>
    </recommendedName>
</protein>
<dbReference type="Gene3D" id="3.10.20.90">
    <property type="entry name" value="Phosphatidylinositol 3-kinase Catalytic Subunit, Chain A, domain 1"/>
    <property type="match status" value="1"/>
</dbReference>
<dbReference type="PROSITE" id="PS50200">
    <property type="entry name" value="RA"/>
    <property type="match status" value="1"/>
</dbReference>
<name>A0AAW0H7P1_MYOGA</name>
<dbReference type="AlphaFoldDB" id="A0AAW0H7P1"/>
<keyword evidence="3" id="KW-1185">Reference proteome</keyword>
<sequence length="137" mass="15586">MAGKEVLGVSLPVVPRDLWHQLSLQQHLLFISLHHTRVYHTHPQALRLRGLQLQLLTATLNQQVGDCCIIRVSLDVDNGNIYKSILVTNQDKAPTVIRKAMDKHNLDEDEPEDYELVQIISEDHKLKIPENANVSMP</sequence>
<dbReference type="Pfam" id="PF00788">
    <property type="entry name" value="RA"/>
    <property type="match status" value="1"/>
</dbReference>
<dbReference type="EMBL" id="JBBHLL010000810">
    <property type="protein sequence ID" value="KAK7797580.1"/>
    <property type="molecule type" value="Genomic_DNA"/>
</dbReference>
<dbReference type="SMART" id="SM00314">
    <property type="entry name" value="RA"/>
    <property type="match status" value="1"/>
</dbReference>
<comment type="caution">
    <text evidence="2">The sequence shown here is derived from an EMBL/GenBank/DDBJ whole genome shotgun (WGS) entry which is preliminary data.</text>
</comment>
<proteinExistence type="predicted"/>
<dbReference type="SUPFAM" id="SSF54236">
    <property type="entry name" value="Ubiquitin-like"/>
    <property type="match status" value="1"/>
</dbReference>
<dbReference type="GO" id="GO:0007165">
    <property type="term" value="P:signal transduction"/>
    <property type="evidence" value="ECO:0007669"/>
    <property type="project" value="InterPro"/>
</dbReference>
<dbReference type="CDD" id="cd17209">
    <property type="entry name" value="RA_RalGDS"/>
    <property type="match status" value="1"/>
</dbReference>
<reference evidence="2 3" key="1">
    <citation type="journal article" date="2023" name="bioRxiv">
        <title>Conserved and derived expression patterns and positive selection on dental genes reveal complex evolutionary context of ever-growing rodent molars.</title>
        <authorList>
            <person name="Calamari Z.T."/>
            <person name="Song A."/>
            <person name="Cohen E."/>
            <person name="Akter M."/>
            <person name="Roy R.D."/>
            <person name="Hallikas O."/>
            <person name="Christensen M.M."/>
            <person name="Li P."/>
            <person name="Marangoni P."/>
            <person name="Jernvall J."/>
            <person name="Klein O.D."/>
        </authorList>
    </citation>
    <scope>NUCLEOTIDE SEQUENCE [LARGE SCALE GENOMIC DNA]</scope>
    <source>
        <strain evidence="2">V071</strain>
    </source>
</reference>
<dbReference type="InterPro" id="IPR000159">
    <property type="entry name" value="RA_dom"/>
</dbReference>
<dbReference type="InterPro" id="IPR015758">
    <property type="entry name" value="RalGDS_RA"/>
</dbReference>
<gene>
    <name evidence="2" type="ORF">U0070_027241</name>
</gene>
<evidence type="ECO:0000259" key="1">
    <source>
        <dbReference type="PROSITE" id="PS50200"/>
    </source>
</evidence>
<feature type="domain" description="Ras-associating" evidence="1">
    <location>
        <begin position="66"/>
        <end position="137"/>
    </location>
</feature>
<organism evidence="2 3">
    <name type="scientific">Myodes glareolus</name>
    <name type="common">Bank vole</name>
    <name type="synonym">Clethrionomys glareolus</name>
    <dbReference type="NCBI Taxonomy" id="447135"/>
    <lineage>
        <taxon>Eukaryota</taxon>
        <taxon>Metazoa</taxon>
        <taxon>Chordata</taxon>
        <taxon>Craniata</taxon>
        <taxon>Vertebrata</taxon>
        <taxon>Euteleostomi</taxon>
        <taxon>Mammalia</taxon>
        <taxon>Eutheria</taxon>
        <taxon>Euarchontoglires</taxon>
        <taxon>Glires</taxon>
        <taxon>Rodentia</taxon>
        <taxon>Myomorpha</taxon>
        <taxon>Muroidea</taxon>
        <taxon>Cricetidae</taxon>
        <taxon>Arvicolinae</taxon>
        <taxon>Myodes</taxon>
    </lineage>
</organism>
<evidence type="ECO:0000313" key="2">
    <source>
        <dbReference type="EMBL" id="KAK7797580.1"/>
    </source>
</evidence>